<protein>
    <recommendedName>
        <fullName evidence="5">CS domain-containing protein</fullName>
    </recommendedName>
</protein>
<dbReference type="EMBL" id="JAQMWT010000356">
    <property type="protein sequence ID" value="KAJ8603384.1"/>
    <property type="molecule type" value="Genomic_DNA"/>
</dbReference>
<dbReference type="InterPro" id="IPR011990">
    <property type="entry name" value="TPR-like_helical_dom_sf"/>
</dbReference>
<evidence type="ECO:0000256" key="1">
    <source>
        <dbReference type="ARBA" id="ARBA00022737"/>
    </source>
</evidence>
<feature type="compositionally biased region" description="Polar residues" evidence="4">
    <location>
        <begin position="233"/>
        <end position="247"/>
    </location>
</feature>
<dbReference type="PANTHER" id="PTHR22904:SF523">
    <property type="entry name" value="STRESS-INDUCED-PHOSPHOPROTEIN 1"/>
    <property type="match status" value="1"/>
</dbReference>
<feature type="region of interest" description="Disordered" evidence="4">
    <location>
        <begin position="706"/>
        <end position="761"/>
    </location>
</feature>
<feature type="compositionally biased region" description="Low complexity" evidence="4">
    <location>
        <begin position="103"/>
        <end position="115"/>
    </location>
</feature>
<feature type="region of interest" description="Disordered" evidence="4">
    <location>
        <begin position="103"/>
        <end position="135"/>
    </location>
</feature>
<sequence>MAVACDVLRGNTRQSLSFTKGRLTNNRGAHTSGGGVRWAPSAAADDDEDLIIEEITPGVAKLATEPDDDDDDLIIEEITPGIVPAVKPAQPEDDDDLIIEEIITPGNNDNNNSNNKPTKTAHQQQQRLEDDDDDDDEDLVIEEITPGIVPAVKPAQPEDDDDLIIEEIITPGNNDNNNNNNKPTKTAQQQQQRLEDDDDYEDLVIEEISPGVAAKLATQPEGDDEDLIIEEISSGNKNKNNEATSAKRQPDEDVVVISDHVGVGSAAPGKKSEEMDEEEVCFEEDDDDMPVIEEVEAPRRASGLRSGFLMKKELAAPSREEVVLLKEEKRGEGNAAFGRRQFKGAMEAYSEAIELDPYDATLYSNRAACYLELGRFKEALEDAEESTKVDPGFAKGYLRLARAARLCGSFEAAEEAARRGMELKRSTAFGDELAVIRRDARAARRKNKIQSELRELCAEMTPEERRWKAWWGGQGHPQLVTNANLDKFVPDCQIDVSYDAGVSKELNGPDNLPRLEEEESDDEDDVLMEEILDRFGAVDWLPRFEDAGMGPKSLLTCARLPQLKAYLDRWLPKPIAITELAHLQAKECLEKSWDALPGSIRSYPTFSWRQRLDEIELRLLLPPGCSGKDLDITIAPRRLKVVVKRSGLGFWPYVRNAWSRIVDVGPRLPSAETPPPPDDDDDPEEEDDVDPVEIRQHQSALAAFHAAKRDNVGDEPVVEALDDDEEEEEEEEEEPIIEVLDDEEEEEEEEEGVVGPQHPDVTLPETITLLDLQTSRKIKVDDSLWHVTKPQFDDIALQGPILVFQLQKFQSLDRGTALHAGQLYWTRMFLDTDEVPDPGTPPTDFYKWK</sequence>
<keyword evidence="2 3" id="KW-0802">TPR repeat</keyword>
<feature type="region of interest" description="Disordered" evidence="4">
    <location>
        <begin position="216"/>
        <end position="252"/>
    </location>
</feature>
<evidence type="ECO:0000259" key="5">
    <source>
        <dbReference type="PROSITE" id="PS51203"/>
    </source>
</evidence>
<reference evidence="6" key="1">
    <citation type="submission" date="2023-01" db="EMBL/GenBank/DDBJ databases">
        <title>Metagenome sequencing of chrysophaentin producing Chrysophaeum taylorii.</title>
        <authorList>
            <person name="Davison J."/>
            <person name="Bewley C."/>
        </authorList>
    </citation>
    <scope>NUCLEOTIDE SEQUENCE</scope>
    <source>
        <strain evidence="6">NIES-1699</strain>
    </source>
</reference>
<feature type="compositionally biased region" description="Polar residues" evidence="4">
    <location>
        <begin position="116"/>
        <end position="126"/>
    </location>
</feature>
<evidence type="ECO:0000256" key="4">
    <source>
        <dbReference type="SAM" id="MobiDB-lite"/>
    </source>
</evidence>
<feature type="compositionally biased region" description="Acidic residues" evidence="4">
    <location>
        <begin position="716"/>
        <end position="752"/>
    </location>
</feature>
<dbReference type="AlphaFoldDB" id="A0AAD7UEP1"/>
<dbReference type="SUPFAM" id="SSF49764">
    <property type="entry name" value="HSP20-like chaperones"/>
    <property type="match status" value="1"/>
</dbReference>
<dbReference type="SMART" id="SM00028">
    <property type="entry name" value="TPR"/>
    <property type="match status" value="3"/>
</dbReference>
<dbReference type="PANTHER" id="PTHR22904">
    <property type="entry name" value="TPR REPEAT CONTAINING PROTEIN"/>
    <property type="match status" value="1"/>
</dbReference>
<dbReference type="InterPro" id="IPR007052">
    <property type="entry name" value="CS_dom"/>
</dbReference>
<evidence type="ECO:0000256" key="2">
    <source>
        <dbReference type="ARBA" id="ARBA00022803"/>
    </source>
</evidence>
<evidence type="ECO:0000256" key="3">
    <source>
        <dbReference type="PROSITE-ProRule" id="PRU00339"/>
    </source>
</evidence>
<feature type="region of interest" description="Disordered" evidence="4">
    <location>
        <begin position="169"/>
        <end position="196"/>
    </location>
</feature>
<dbReference type="Proteomes" id="UP001230188">
    <property type="component" value="Unassembled WGS sequence"/>
</dbReference>
<feature type="compositionally biased region" description="Low complexity" evidence="4">
    <location>
        <begin position="169"/>
        <end position="181"/>
    </location>
</feature>
<feature type="repeat" description="TPR" evidence="3">
    <location>
        <begin position="326"/>
        <end position="359"/>
    </location>
</feature>
<dbReference type="InterPro" id="IPR019734">
    <property type="entry name" value="TPR_rpt"/>
</dbReference>
<comment type="caution">
    <text evidence="6">The sequence shown here is derived from an EMBL/GenBank/DDBJ whole genome shotgun (WGS) entry which is preliminary data.</text>
</comment>
<name>A0AAD7UEP1_9STRA</name>
<feature type="region of interest" description="Disordered" evidence="4">
    <location>
        <begin position="665"/>
        <end position="691"/>
    </location>
</feature>
<feature type="compositionally biased region" description="Acidic residues" evidence="4">
    <location>
        <begin position="677"/>
        <end position="691"/>
    </location>
</feature>
<proteinExistence type="predicted"/>
<dbReference type="PROSITE" id="PS51203">
    <property type="entry name" value="CS"/>
    <property type="match status" value="1"/>
</dbReference>
<dbReference type="GO" id="GO:0051879">
    <property type="term" value="F:Hsp90 protein binding"/>
    <property type="evidence" value="ECO:0007669"/>
    <property type="project" value="TreeGrafter"/>
</dbReference>
<dbReference type="Gene3D" id="1.25.40.10">
    <property type="entry name" value="Tetratricopeptide repeat domain"/>
    <property type="match status" value="1"/>
</dbReference>
<keyword evidence="7" id="KW-1185">Reference proteome</keyword>
<dbReference type="Gene3D" id="2.60.40.790">
    <property type="match status" value="1"/>
</dbReference>
<evidence type="ECO:0000313" key="6">
    <source>
        <dbReference type="EMBL" id="KAJ8603384.1"/>
    </source>
</evidence>
<gene>
    <name evidence="6" type="ORF">CTAYLR_004289</name>
</gene>
<dbReference type="Pfam" id="PF13414">
    <property type="entry name" value="TPR_11"/>
    <property type="match status" value="1"/>
</dbReference>
<accession>A0AAD7UEP1</accession>
<dbReference type="PROSITE" id="PS50005">
    <property type="entry name" value="TPR"/>
    <property type="match status" value="2"/>
</dbReference>
<evidence type="ECO:0000313" key="7">
    <source>
        <dbReference type="Proteomes" id="UP001230188"/>
    </source>
</evidence>
<organism evidence="6 7">
    <name type="scientific">Chrysophaeum taylorii</name>
    <dbReference type="NCBI Taxonomy" id="2483200"/>
    <lineage>
        <taxon>Eukaryota</taxon>
        <taxon>Sar</taxon>
        <taxon>Stramenopiles</taxon>
        <taxon>Ochrophyta</taxon>
        <taxon>Pelagophyceae</taxon>
        <taxon>Pelagomonadales</taxon>
        <taxon>Pelagomonadaceae</taxon>
        <taxon>Chrysophaeum</taxon>
    </lineage>
</organism>
<feature type="repeat" description="TPR" evidence="3">
    <location>
        <begin position="360"/>
        <end position="393"/>
    </location>
</feature>
<dbReference type="SUPFAM" id="SSF48452">
    <property type="entry name" value="TPR-like"/>
    <property type="match status" value="1"/>
</dbReference>
<feature type="domain" description="CS" evidence="5">
    <location>
        <begin position="601"/>
        <end position="829"/>
    </location>
</feature>
<keyword evidence="1" id="KW-0677">Repeat</keyword>
<dbReference type="Pfam" id="PF04969">
    <property type="entry name" value="CS"/>
    <property type="match status" value="1"/>
</dbReference>
<dbReference type="InterPro" id="IPR008978">
    <property type="entry name" value="HSP20-like_chaperone"/>
</dbReference>